<feature type="region of interest" description="Disordered" evidence="6">
    <location>
        <begin position="90"/>
        <end position="119"/>
    </location>
</feature>
<name>A0ABQ8LJ37_LABRO</name>
<dbReference type="InterPro" id="IPR029034">
    <property type="entry name" value="Cystine-knot_cytokine"/>
</dbReference>
<organism evidence="8 9">
    <name type="scientific">Labeo rohita</name>
    <name type="common">Indian major carp</name>
    <name type="synonym">Cyprinus rohita</name>
    <dbReference type="NCBI Taxonomy" id="84645"/>
    <lineage>
        <taxon>Eukaryota</taxon>
        <taxon>Metazoa</taxon>
        <taxon>Chordata</taxon>
        <taxon>Craniata</taxon>
        <taxon>Vertebrata</taxon>
        <taxon>Euteleostomi</taxon>
        <taxon>Actinopterygii</taxon>
        <taxon>Neopterygii</taxon>
        <taxon>Teleostei</taxon>
        <taxon>Ostariophysi</taxon>
        <taxon>Cypriniformes</taxon>
        <taxon>Cyprinidae</taxon>
        <taxon>Labeoninae</taxon>
        <taxon>Labeonini</taxon>
        <taxon>Labeo</taxon>
    </lineage>
</organism>
<evidence type="ECO:0000256" key="1">
    <source>
        <dbReference type="ARBA" id="ARBA00004613"/>
    </source>
</evidence>
<evidence type="ECO:0000256" key="2">
    <source>
        <dbReference type="ARBA" id="ARBA00010783"/>
    </source>
</evidence>
<keyword evidence="9" id="KW-1185">Reference proteome</keyword>
<keyword evidence="5" id="KW-1015">Disulfide bond</keyword>
<dbReference type="Pfam" id="PF00243">
    <property type="entry name" value="NGF"/>
    <property type="match status" value="1"/>
</dbReference>
<evidence type="ECO:0000313" key="9">
    <source>
        <dbReference type="Proteomes" id="UP000830375"/>
    </source>
</evidence>
<dbReference type="Gene3D" id="2.10.90.10">
    <property type="entry name" value="Cystine-knot cytokines"/>
    <property type="match status" value="1"/>
</dbReference>
<dbReference type="EMBL" id="JACTAM010000023">
    <property type="protein sequence ID" value="KAI2649962.1"/>
    <property type="molecule type" value="Genomic_DNA"/>
</dbReference>
<dbReference type="PROSITE" id="PS00248">
    <property type="entry name" value="NGF_1"/>
    <property type="match status" value="1"/>
</dbReference>
<keyword evidence="3" id="KW-0964">Secreted</keyword>
<keyword evidence="4" id="KW-0339">Growth factor</keyword>
<dbReference type="Proteomes" id="UP000830375">
    <property type="component" value="Unassembled WGS sequence"/>
</dbReference>
<gene>
    <name evidence="8" type="ORF">H4Q32_016043</name>
</gene>
<evidence type="ECO:0000256" key="3">
    <source>
        <dbReference type="ARBA" id="ARBA00022525"/>
    </source>
</evidence>
<dbReference type="PANTHER" id="PTHR11589:SF10">
    <property type="entry name" value="BETA-NERVE GROWTH FACTOR"/>
    <property type="match status" value="1"/>
</dbReference>
<evidence type="ECO:0000259" key="7">
    <source>
        <dbReference type="SMART" id="SM00140"/>
    </source>
</evidence>
<evidence type="ECO:0000313" key="8">
    <source>
        <dbReference type="EMBL" id="KAI2649962.1"/>
    </source>
</evidence>
<feature type="domain" description="Nerve growth factor-related" evidence="7">
    <location>
        <begin position="167"/>
        <end position="286"/>
    </location>
</feature>
<dbReference type="SUPFAM" id="SSF57501">
    <property type="entry name" value="Cystine-knot cytokines"/>
    <property type="match status" value="1"/>
</dbReference>
<dbReference type="InterPro" id="IPR019846">
    <property type="entry name" value="Nerve_growth_factor_CS"/>
</dbReference>
<dbReference type="InterPro" id="IPR020408">
    <property type="entry name" value="Nerve_growth_factor-like"/>
</dbReference>
<reference evidence="8 9" key="1">
    <citation type="submission" date="2022-01" db="EMBL/GenBank/DDBJ databases">
        <title>A high-quality chromosome-level genome assembly of rohu carp, Labeo rohita.</title>
        <authorList>
            <person name="Arick M.A. II"/>
            <person name="Hsu C.-Y."/>
            <person name="Magbanua Z."/>
            <person name="Pechanova O."/>
            <person name="Grover C."/>
            <person name="Miller E."/>
            <person name="Thrash A."/>
            <person name="Ezzel L."/>
            <person name="Alam S."/>
            <person name="Benzie J."/>
            <person name="Hamilton M."/>
            <person name="Karsi A."/>
            <person name="Lawrence M.L."/>
            <person name="Peterson D.G."/>
        </authorList>
    </citation>
    <scope>NUCLEOTIDE SEQUENCE [LARGE SCALE GENOMIC DNA]</scope>
    <source>
        <strain evidence="9">BAU-BD-2019</strain>
        <tissue evidence="8">Blood</tissue>
    </source>
</reference>
<dbReference type="PRINTS" id="PR00268">
    <property type="entry name" value="NGF"/>
</dbReference>
<dbReference type="SMART" id="SM00140">
    <property type="entry name" value="NGF"/>
    <property type="match status" value="1"/>
</dbReference>
<sequence length="294" mass="32681">MVFVCFTEAADTQASPDGRRLGVSLHWTLALAAHWALTSTLNISQMHISTLLTVLNVSLPAGRVPMRSLTLVLLVLISVQAALIMGGHTQEQGPANQHAAAHHSARPHGQSKQDSHYDDLIPNVDPKLFNKRRYRSPRVLFSDVVPTENDTGSPRRPRVRRKANDFLHRGEYSVCDSEEHWVGNLTHATDLAGNEVTVLPHVRINNVVKKQLFYETTCRVSKPVGAPKPGQGASGVKAGTSSCRGIDNKHWNSYCTNTHTYVRALTSYKNQIAWRFIRINAACVCVLSRNSWRH</sequence>
<dbReference type="InterPro" id="IPR002072">
    <property type="entry name" value="Nerve_growth_factor-rel"/>
</dbReference>
<proteinExistence type="inferred from homology"/>
<evidence type="ECO:0000256" key="5">
    <source>
        <dbReference type="ARBA" id="ARBA00023157"/>
    </source>
</evidence>
<comment type="subcellular location">
    <subcellularLocation>
        <location evidence="1">Secreted</location>
    </subcellularLocation>
</comment>
<accession>A0ABQ8LJ37</accession>
<comment type="similarity">
    <text evidence="2">Belongs to the NGF-beta family.</text>
</comment>
<protein>
    <submittedName>
        <fullName evidence="8">Neurotrophin-7</fullName>
    </submittedName>
</protein>
<comment type="caution">
    <text evidence="8">The sequence shown here is derived from an EMBL/GenBank/DDBJ whole genome shotgun (WGS) entry which is preliminary data.</text>
</comment>
<evidence type="ECO:0000256" key="4">
    <source>
        <dbReference type="ARBA" id="ARBA00023030"/>
    </source>
</evidence>
<evidence type="ECO:0000256" key="6">
    <source>
        <dbReference type="SAM" id="MobiDB-lite"/>
    </source>
</evidence>
<dbReference type="PANTHER" id="PTHR11589">
    <property type="entry name" value="NERVE GROWTH FACTOR NGF -RELATED"/>
    <property type="match status" value="1"/>
</dbReference>
<dbReference type="PROSITE" id="PS50270">
    <property type="entry name" value="NGF_2"/>
    <property type="match status" value="1"/>
</dbReference>